<comment type="caution">
    <text evidence="2">The sequence shown here is derived from an EMBL/GenBank/DDBJ whole genome shotgun (WGS) entry which is preliminary data.</text>
</comment>
<dbReference type="AlphaFoldDB" id="A0AAV9MMT7"/>
<feature type="compositionally biased region" description="Polar residues" evidence="1">
    <location>
        <begin position="135"/>
        <end position="147"/>
    </location>
</feature>
<feature type="compositionally biased region" description="Basic residues" evidence="1">
    <location>
        <begin position="148"/>
        <end position="157"/>
    </location>
</feature>
<keyword evidence="3" id="KW-1185">Reference proteome</keyword>
<proteinExistence type="predicted"/>
<name>A0AAV9MMT7_9SOLN</name>
<gene>
    <name evidence="2" type="ORF">R3W88_002748</name>
</gene>
<feature type="region of interest" description="Disordered" evidence="1">
    <location>
        <begin position="118"/>
        <end position="157"/>
    </location>
</feature>
<sequence length="167" mass="18517">MRIRKPIPNSPSSSSASSSSSFSSSSLYTFSSLTDNSFASSIDSSSSTSTSSSVTTARCQGLDLLVKAIHQVTDGSVVGVPYIQKRVITRRRRRVLSFERFFIAECFEKQDHGVKCKDGSLPKRQQRKRLKTVPTKYQDSAMIQSSKPKPKSRRLQRSAKICEELGS</sequence>
<evidence type="ECO:0000256" key="1">
    <source>
        <dbReference type="SAM" id="MobiDB-lite"/>
    </source>
</evidence>
<evidence type="ECO:0000313" key="2">
    <source>
        <dbReference type="EMBL" id="KAK4739051.1"/>
    </source>
</evidence>
<organism evidence="2 3">
    <name type="scientific">Solanum pinnatisectum</name>
    <name type="common">tansyleaf nightshade</name>
    <dbReference type="NCBI Taxonomy" id="50273"/>
    <lineage>
        <taxon>Eukaryota</taxon>
        <taxon>Viridiplantae</taxon>
        <taxon>Streptophyta</taxon>
        <taxon>Embryophyta</taxon>
        <taxon>Tracheophyta</taxon>
        <taxon>Spermatophyta</taxon>
        <taxon>Magnoliopsida</taxon>
        <taxon>eudicotyledons</taxon>
        <taxon>Gunneridae</taxon>
        <taxon>Pentapetalae</taxon>
        <taxon>asterids</taxon>
        <taxon>lamiids</taxon>
        <taxon>Solanales</taxon>
        <taxon>Solanaceae</taxon>
        <taxon>Solanoideae</taxon>
        <taxon>Solaneae</taxon>
        <taxon>Solanum</taxon>
    </lineage>
</organism>
<dbReference type="Proteomes" id="UP001311915">
    <property type="component" value="Unassembled WGS sequence"/>
</dbReference>
<feature type="compositionally biased region" description="Low complexity" evidence="1">
    <location>
        <begin position="10"/>
        <end position="27"/>
    </location>
</feature>
<reference evidence="2 3" key="1">
    <citation type="submission" date="2023-10" db="EMBL/GenBank/DDBJ databases">
        <title>Genome-Wide Identification Analysis in wild type Solanum Pinnatisectum Reveals Some Genes Defensing Phytophthora Infestans.</title>
        <authorList>
            <person name="Sun C."/>
        </authorList>
    </citation>
    <scope>NUCLEOTIDE SEQUENCE [LARGE SCALE GENOMIC DNA]</scope>
    <source>
        <strain evidence="2">LQN</strain>
        <tissue evidence="2">Leaf</tissue>
    </source>
</reference>
<evidence type="ECO:0000313" key="3">
    <source>
        <dbReference type="Proteomes" id="UP001311915"/>
    </source>
</evidence>
<accession>A0AAV9MMT7</accession>
<feature type="region of interest" description="Disordered" evidence="1">
    <location>
        <begin position="1"/>
        <end position="27"/>
    </location>
</feature>
<dbReference type="EMBL" id="JAWPEI010000001">
    <property type="protein sequence ID" value="KAK4739051.1"/>
    <property type="molecule type" value="Genomic_DNA"/>
</dbReference>
<protein>
    <submittedName>
        <fullName evidence="2">Uncharacterized protein</fullName>
    </submittedName>
</protein>